<keyword evidence="4" id="KW-0325">Glycoprotein</keyword>
<accession>A0A0C2NCG6</accession>
<dbReference type="GO" id="GO:0008305">
    <property type="term" value="C:integrin complex"/>
    <property type="evidence" value="ECO:0007669"/>
    <property type="project" value="TreeGrafter"/>
</dbReference>
<dbReference type="Gene3D" id="2.170.300.10">
    <property type="entry name" value="Tie2 ligand-binding domain superfamily"/>
    <property type="match status" value="1"/>
</dbReference>
<dbReference type="AlphaFoldDB" id="A0A0C2NCG6"/>
<gene>
    <name evidence="5" type="ORF">RF11_00077</name>
</gene>
<dbReference type="SUPFAM" id="SSF57196">
    <property type="entry name" value="EGF/Laminin"/>
    <property type="match status" value="1"/>
</dbReference>
<evidence type="ECO:0000256" key="3">
    <source>
        <dbReference type="ARBA" id="ARBA00023157"/>
    </source>
</evidence>
<dbReference type="GO" id="GO:0098609">
    <property type="term" value="P:cell-cell adhesion"/>
    <property type="evidence" value="ECO:0007669"/>
    <property type="project" value="TreeGrafter"/>
</dbReference>
<dbReference type="InterPro" id="IPR015812">
    <property type="entry name" value="Integrin_bsu"/>
</dbReference>
<dbReference type="Pfam" id="PF23106">
    <property type="entry name" value="EGF_Teneurin"/>
    <property type="match status" value="1"/>
</dbReference>
<dbReference type="PROSITE" id="PS00243">
    <property type="entry name" value="I_EGF_1"/>
    <property type="match status" value="1"/>
</dbReference>
<evidence type="ECO:0000313" key="6">
    <source>
        <dbReference type="Proteomes" id="UP000031668"/>
    </source>
</evidence>
<comment type="caution">
    <text evidence="5">The sequence shown here is derived from an EMBL/GenBank/DDBJ whole genome shotgun (WGS) entry which is preliminary data.</text>
</comment>
<dbReference type="GO" id="GO:0005178">
    <property type="term" value="F:integrin binding"/>
    <property type="evidence" value="ECO:0007669"/>
    <property type="project" value="TreeGrafter"/>
</dbReference>
<keyword evidence="6" id="KW-1185">Reference proteome</keyword>
<name>A0A0C2NCG6_THEKT</name>
<dbReference type="Proteomes" id="UP000031668">
    <property type="component" value="Unassembled WGS sequence"/>
</dbReference>
<keyword evidence="2" id="KW-0677">Repeat</keyword>
<dbReference type="OrthoDB" id="410592at2759"/>
<reference evidence="5 6" key="1">
    <citation type="journal article" date="2014" name="Genome Biol. Evol.">
        <title>The genome of the myxosporean Thelohanellus kitauei shows adaptations to nutrient acquisition within its fish host.</title>
        <authorList>
            <person name="Yang Y."/>
            <person name="Xiong J."/>
            <person name="Zhou Z."/>
            <person name="Huo F."/>
            <person name="Miao W."/>
            <person name="Ran C."/>
            <person name="Liu Y."/>
            <person name="Zhang J."/>
            <person name="Feng J."/>
            <person name="Wang M."/>
            <person name="Wang M."/>
            <person name="Wang L."/>
            <person name="Yao B."/>
        </authorList>
    </citation>
    <scope>NUCLEOTIDE SEQUENCE [LARGE SCALE GENOMIC DNA]</scope>
    <source>
        <strain evidence="5">Wuqing</strain>
    </source>
</reference>
<evidence type="ECO:0000256" key="1">
    <source>
        <dbReference type="ARBA" id="ARBA00022729"/>
    </source>
</evidence>
<dbReference type="PANTHER" id="PTHR10082:SF60">
    <property type="entry name" value="INTEGRIN BETA-PS"/>
    <property type="match status" value="1"/>
</dbReference>
<dbReference type="GO" id="GO:0005925">
    <property type="term" value="C:focal adhesion"/>
    <property type="evidence" value="ECO:0007669"/>
    <property type="project" value="TreeGrafter"/>
</dbReference>
<protein>
    <submittedName>
        <fullName evidence="5">Integrin beta-5</fullName>
    </submittedName>
</protein>
<dbReference type="EMBL" id="JWZT01000572">
    <property type="protein sequence ID" value="KII73990.1"/>
    <property type="molecule type" value="Genomic_DNA"/>
</dbReference>
<dbReference type="InterPro" id="IPR057243">
    <property type="entry name" value="Integrin_I-EGF_CS"/>
</dbReference>
<proteinExistence type="predicted"/>
<dbReference type="GO" id="GO:0007160">
    <property type="term" value="P:cell-matrix adhesion"/>
    <property type="evidence" value="ECO:0007669"/>
    <property type="project" value="TreeGrafter"/>
</dbReference>
<dbReference type="GO" id="GO:0007229">
    <property type="term" value="P:integrin-mediated signaling pathway"/>
    <property type="evidence" value="ECO:0007669"/>
    <property type="project" value="UniProtKB-KW"/>
</dbReference>
<evidence type="ECO:0000256" key="2">
    <source>
        <dbReference type="ARBA" id="ARBA00022737"/>
    </source>
</evidence>
<dbReference type="GO" id="GO:0016477">
    <property type="term" value="P:cell migration"/>
    <property type="evidence" value="ECO:0007669"/>
    <property type="project" value="TreeGrafter"/>
</dbReference>
<keyword evidence="5" id="KW-0401">Integrin</keyword>
<evidence type="ECO:0000313" key="5">
    <source>
        <dbReference type="EMBL" id="KII73990.1"/>
    </source>
</evidence>
<dbReference type="GO" id="GO:0009986">
    <property type="term" value="C:cell surface"/>
    <property type="evidence" value="ECO:0007669"/>
    <property type="project" value="TreeGrafter"/>
</dbReference>
<keyword evidence="1" id="KW-0732">Signal</keyword>
<dbReference type="GO" id="GO:0033627">
    <property type="term" value="P:cell adhesion mediated by integrin"/>
    <property type="evidence" value="ECO:0007669"/>
    <property type="project" value="TreeGrafter"/>
</dbReference>
<keyword evidence="3" id="KW-1015">Disulfide bond</keyword>
<sequence>MITSSYVKVNSFYDVEVEIIFDWICPCQAQSRGVTPQPKCSSHGQVICGKCDCDPGWEGDKCQFQKGESSESSNDAECTSNEDCGQSGKCICNKCQCPESPEQFYGPGCTCSDLLCPYTQKGLCNCDFIYLATAKVPVNVEPVNAIQDLLKKIAQGSLRT</sequence>
<organism evidence="5 6">
    <name type="scientific">Thelohanellus kitauei</name>
    <name type="common">Myxosporean</name>
    <dbReference type="NCBI Taxonomy" id="669202"/>
    <lineage>
        <taxon>Eukaryota</taxon>
        <taxon>Metazoa</taxon>
        <taxon>Cnidaria</taxon>
        <taxon>Myxozoa</taxon>
        <taxon>Myxosporea</taxon>
        <taxon>Bivalvulida</taxon>
        <taxon>Platysporina</taxon>
        <taxon>Myxobolidae</taxon>
        <taxon>Thelohanellus</taxon>
    </lineage>
</organism>
<evidence type="ECO:0000256" key="4">
    <source>
        <dbReference type="ARBA" id="ARBA00023180"/>
    </source>
</evidence>
<dbReference type="PANTHER" id="PTHR10082">
    <property type="entry name" value="INTEGRIN BETA SUBUNIT"/>
    <property type="match status" value="1"/>
</dbReference>